<gene>
    <name evidence="1" type="ordered locus">BPSL1152</name>
</gene>
<sequence>MRRCRVAKFLLDGQALDDLANKLQQLQELFGVIQSENSITMRACVKCDIGSDIAERAAIELGELRSVSRAEVSA</sequence>
<keyword evidence="2" id="KW-1185">Reference proteome</keyword>
<dbReference type="Proteomes" id="UP000000605">
    <property type="component" value="Chromosome 1"/>
</dbReference>
<name>Q63VU3_BURPS</name>
<dbReference type="STRING" id="272560.BPSL1152"/>
<dbReference type="EMBL" id="BX571965">
    <property type="protein sequence ID" value="CAH35146.1"/>
    <property type="molecule type" value="Genomic_DNA"/>
</dbReference>
<protein>
    <submittedName>
        <fullName evidence="1">Uncharacterized protein</fullName>
    </submittedName>
</protein>
<reference evidence="1 2" key="1">
    <citation type="journal article" date="2004" name="Proc. Natl. Acad. Sci. U.S.A.">
        <title>Genomic plasticity of the causative agent of melioidosis, Burkholderia pseudomallei.</title>
        <authorList>
            <person name="Holden M.T.G."/>
            <person name="Titball R.W."/>
            <person name="Peacock S.J."/>
            <person name="Cerdeno-Tarraga A.M."/>
            <person name="Atkins T."/>
            <person name="Crossman L.C."/>
            <person name="Pitt T."/>
            <person name="Churcher C."/>
            <person name="Mungall K."/>
            <person name="Bentley S.D."/>
            <person name="Sebaihia M."/>
            <person name="Thomson N.R."/>
            <person name="Bason N."/>
            <person name="Beacham I.R."/>
            <person name="Brooks K."/>
            <person name="Brown K.A."/>
            <person name="Brown N.F."/>
            <person name="Challis G.L."/>
            <person name="Cherevach I."/>
            <person name="Chillingworth T."/>
            <person name="Cronin A."/>
            <person name="Crosset B."/>
            <person name="Davis P."/>
            <person name="DeShazer D."/>
            <person name="Feltwell T."/>
            <person name="Fraser A."/>
            <person name="Hance Z."/>
            <person name="Hauser H."/>
            <person name="Holroyd S."/>
            <person name="Jagels K."/>
            <person name="Keith K.E."/>
            <person name="Maddison M."/>
            <person name="Moule S."/>
            <person name="Price C."/>
            <person name="Quail M.A."/>
            <person name="Rabbinowitsch E."/>
            <person name="Rutherford K."/>
            <person name="Sanders M."/>
            <person name="Simmonds M."/>
            <person name="Songsivilai S."/>
            <person name="Stevens K."/>
            <person name="Tumapa S."/>
            <person name="Vesaratchavest M."/>
            <person name="Whitehead S."/>
            <person name="Yeats C."/>
            <person name="Barrell B.G."/>
            <person name="Oyston P.C.F."/>
            <person name="Parkhill J."/>
        </authorList>
    </citation>
    <scope>NUCLEOTIDE SEQUENCE [LARGE SCALE GENOMIC DNA]</scope>
    <source>
        <strain evidence="1 2">K96243</strain>
    </source>
</reference>
<dbReference type="AlphaFoldDB" id="Q63VU3"/>
<dbReference type="KEGG" id="bps:BPSL1152"/>
<evidence type="ECO:0000313" key="2">
    <source>
        <dbReference type="Proteomes" id="UP000000605"/>
    </source>
</evidence>
<organism evidence="1 2">
    <name type="scientific">Burkholderia pseudomallei (strain K96243)</name>
    <dbReference type="NCBI Taxonomy" id="272560"/>
    <lineage>
        <taxon>Bacteria</taxon>
        <taxon>Pseudomonadati</taxon>
        <taxon>Pseudomonadota</taxon>
        <taxon>Betaproteobacteria</taxon>
        <taxon>Burkholderiales</taxon>
        <taxon>Burkholderiaceae</taxon>
        <taxon>Burkholderia</taxon>
        <taxon>pseudomallei group</taxon>
    </lineage>
</organism>
<dbReference type="PATRIC" id="fig|272560.6.peg.1269"/>
<accession>Q63VU3</accession>
<evidence type="ECO:0000313" key="1">
    <source>
        <dbReference type="EMBL" id="CAH35146.1"/>
    </source>
</evidence>
<proteinExistence type="predicted"/>